<proteinExistence type="predicted"/>
<gene>
    <name evidence="1" type="ORF">DILT_LOCUS12211</name>
</gene>
<protein>
    <submittedName>
        <fullName evidence="1">Uncharacterized protein</fullName>
    </submittedName>
</protein>
<dbReference type="OrthoDB" id="1937899at2759"/>
<dbReference type="AlphaFoldDB" id="A0A3P7LT53"/>
<sequence length="126" mass="13999">MACAQAGKALAYSTFQDEFFEKELQQTYDNLVASECTVGKHFIFFLYPSTVRRINCAGFSFRVHNCLLSANTVQARCEHTAKNVAVIFFMMGGPFVSEYNEIVGKVMGLLSSCTCIARSSRVQIVS</sequence>
<evidence type="ECO:0000313" key="1">
    <source>
        <dbReference type="EMBL" id="VDN16380.1"/>
    </source>
</evidence>
<dbReference type="EMBL" id="UYRU01065617">
    <property type="protein sequence ID" value="VDN16380.1"/>
    <property type="molecule type" value="Genomic_DNA"/>
</dbReference>
<organism evidence="1 2">
    <name type="scientific">Dibothriocephalus latus</name>
    <name type="common">Fish tapeworm</name>
    <name type="synonym">Diphyllobothrium latum</name>
    <dbReference type="NCBI Taxonomy" id="60516"/>
    <lineage>
        <taxon>Eukaryota</taxon>
        <taxon>Metazoa</taxon>
        <taxon>Spiralia</taxon>
        <taxon>Lophotrochozoa</taxon>
        <taxon>Platyhelminthes</taxon>
        <taxon>Cestoda</taxon>
        <taxon>Eucestoda</taxon>
        <taxon>Diphyllobothriidea</taxon>
        <taxon>Diphyllobothriidae</taxon>
        <taxon>Dibothriocephalus</taxon>
    </lineage>
</organism>
<reference evidence="1 2" key="1">
    <citation type="submission" date="2018-11" db="EMBL/GenBank/DDBJ databases">
        <authorList>
            <consortium name="Pathogen Informatics"/>
        </authorList>
    </citation>
    <scope>NUCLEOTIDE SEQUENCE [LARGE SCALE GENOMIC DNA]</scope>
</reference>
<accession>A0A3P7LT53</accession>
<evidence type="ECO:0000313" key="2">
    <source>
        <dbReference type="Proteomes" id="UP000281553"/>
    </source>
</evidence>
<keyword evidence="2" id="KW-1185">Reference proteome</keyword>
<name>A0A3P7LT53_DIBLA</name>
<dbReference type="Proteomes" id="UP000281553">
    <property type="component" value="Unassembled WGS sequence"/>
</dbReference>